<protein>
    <submittedName>
        <fullName evidence="3">MerR family transcriptional regulator</fullName>
    </submittedName>
</protein>
<reference evidence="3 4" key="1">
    <citation type="submission" date="2023-03" db="EMBL/GenBank/DDBJ databases">
        <title>Bacillus Genome Sequencing.</title>
        <authorList>
            <person name="Dunlap C."/>
        </authorList>
    </citation>
    <scope>NUCLEOTIDE SEQUENCE [LARGE SCALE GENOMIC DNA]</scope>
    <source>
        <strain evidence="3 4">B-4107</strain>
    </source>
</reference>
<dbReference type="PROSITE" id="PS50937">
    <property type="entry name" value="HTH_MERR_2"/>
    <property type="match status" value="1"/>
</dbReference>
<gene>
    <name evidence="3" type="ORF">P5F74_15895</name>
</gene>
<dbReference type="SUPFAM" id="SSF46955">
    <property type="entry name" value="Putative DNA-binding domain"/>
    <property type="match status" value="1"/>
</dbReference>
<dbReference type="EMBL" id="JAROAS010000038">
    <property type="protein sequence ID" value="MED4129617.1"/>
    <property type="molecule type" value="Genomic_DNA"/>
</dbReference>
<evidence type="ECO:0000259" key="2">
    <source>
        <dbReference type="PROSITE" id="PS50937"/>
    </source>
</evidence>
<proteinExistence type="predicted"/>
<dbReference type="Proteomes" id="UP001341820">
    <property type="component" value="Unassembled WGS sequence"/>
</dbReference>
<sequence>MDQNQDFFTMKNVVEITALSEHNIRKWIKEFNIQVHETDGGHRRFTQETVDKLLLAKKKRDQQGWSIKDIRNFFNGELSNELKDQQIDSREHVTALEKRLQTMEEKLDTTMQINQQLISALKEKEQNEQQTLQTILEHIDAKFEDENEKRDRQLMLELRKTQEEIAASNQPKKKKWLSFFKKD</sequence>
<evidence type="ECO:0000256" key="1">
    <source>
        <dbReference type="ARBA" id="ARBA00023125"/>
    </source>
</evidence>
<feature type="domain" description="HTH merR-type" evidence="2">
    <location>
        <begin position="38"/>
        <end position="76"/>
    </location>
</feature>
<dbReference type="InterPro" id="IPR000551">
    <property type="entry name" value="MerR-type_HTH_dom"/>
</dbReference>
<dbReference type="Pfam" id="PF13411">
    <property type="entry name" value="MerR_1"/>
    <property type="match status" value="1"/>
</dbReference>
<comment type="caution">
    <text evidence="3">The sequence shown here is derived from an EMBL/GenBank/DDBJ whole genome shotgun (WGS) entry which is preliminary data.</text>
</comment>
<accession>A0ABU6NS46</accession>
<dbReference type="InterPro" id="IPR009061">
    <property type="entry name" value="DNA-bd_dom_put_sf"/>
</dbReference>
<name>A0ABU6NS46_9BACI</name>
<organism evidence="3 4">
    <name type="scientific">Shouchella miscanthi</name>
    <dbReference type="NCBI Taxonomy" id="2598861"/>
    <lineage>
        <taxon>Bacteria</taxon>
        <taxon>Bacillati</taxon>
        <taxon>Bacillota</taxon>
        <taxon>Bacilli</taxon>
        <taxon>Bacillales</taxon>
        <taxon>Bacillaceae</taxon>
        <taxon>Shouchella</taxon>
    </lineage>
</organism>
<dbReference type="PANTHER" id="PTHR30204">
    <property type="entry name" value="REDOX-CYCLING DRUG-SENSING TRANSCRIPTIONAL ACTIVATOR SOXR"/>
    <property type="match status" value="1"/>
</dbReference>
<dbReference type="RefSeq" id="WP_328238251.1">
    <property type="nucleotide sequence ID" value="NZ_JAROAS010000038.1"/>
</dbReference>
<evidence type="ECO:0000313" key="4">
    <source>
        <dbReference type="Proteomes" id="UP001341820"/>
    </source>
</evidence>
<keyword evidence="4" id="KW-1185">Reference proteome</keyword>
<keyword evidence="1" id="KW-0238">DNA-binding</keyword>
<dbReference type="Gene3D" id="1.10.1660.10">
    <property type="match status" value="1"/>
</dbReference>
<evidence type="ECO:0000313" key="3">
    <source>
        <dbReference type="EMBL" id="MED4129617.1"/>
    </source>
</evidence>
<dbReference type="PANTHER" id="PTHR30204:SF96">
    <property type="entry name" value="CHROMOSOME-ANCHORING PROTEIN RACA"/>
    <property type="match status" value="1"/>
</dbReference>
<dbReference type="InterPro" id="IPR047057">
    <property type="entry name" value="MerR_fam"/>
</dbReference>